<dbReference type="Gene3D" id="3.40.109.40">
    <property type="match status" value="1"/>
</dbReference>
<dbReference type="GO" id="GO:0008705">
    <property type="term" value="F:methionine synthase activity"/>
    <property type="evidence" value="ECO:0007669"/>
    <property type="project" value="InterPro"/>
</dbReference>
<gene>
    <name evidence="1" type="ORF">C7380_101118</name>
</gene>
<name>A0AA45C967_9BACT</name>
<evidence type="ECO:0008006" key="3">
    <source>
        <dbReference type="Google" id="ProtNLM"/>
    </source>
</evidence>
<dbReference type="InterPro" id="IPR037010">
    <property type="entry name" value="VitB12-dep_Met_synth_activ_sf"/>
</dbReference>
<reference evidence="1 2" key="1">
    <citation type="submission" date="2018-05" db="EMBL/GenBank/DDBJ databases">
        <title>Genomic Encyclopedia of Type Strains, Phase IV (KMG-IV): sequencing the most valuable type-strain genomes for metagenomic binning, comparative biology and taxonomic classification.</title>
        <authorList>
            <person name="Goeker M."/>
        </authorList>
    </citation>
    <scope>NUCLEOTIDE SEQUENCE [LARGE SCALE GENOMIC DNA]</scope>
    <source>
        <strain evidence="1 2">DSM 24906</strain>
    </source>
</reference>
<dbReference type="SUPFAM" id="SSF56507">
    <property type="entry name" value="Methionine synthase activation domain-like"/>
    <property type="match status" value="1"/>
</dbReference>
<dbReference type="EMBL" id="QGGI01000001">
    <property type="protein sequence ID" value="PWJ96545.1"/>
    <property type="molecule type" value="Genomic_DNA"/>
</dbReference>
<dbReference type="Proteomes" id="UP000245921">
    <property type="component" value="Unassembled WGS sequence"/>
</dbReference>
<evidence type="ECO:0000313" key="2">
    <source>
        <dbReference type="Proteomes" id="UP000245921"/>
    </source>
</evidence>
<protein>
    <recommendedName>
        <fullName evidence="3">Cobalamin-dependent methionine synthase-like protein</fullName>
    </recommendedName>
</protein>
<proteinExistence type="predicted"/>
<comment type="caution">
    <text evidence="1">The sequence shown here is derived from an EMBL/GenBank/DDBJ whole genome shotgun (WGS) entry which is preliminary data.</text>
</comment>
<dbReference type="AlphaFoldDB" id="A0AA45C967"/>
<evidence type="ECO:0000313" key="1">
    <source>
        <dbReference type="EMBL" id="PWJ96545.1"/>
    </source>
</evidence>
<dbReference type="RefSeq" id="WP_109603537.1">
    <property type="nucleotide sequence ID" value="NZ_QGGI01000001.1"/>
</dbReference>
<keyword evidence="2" id="KW-1185">Reference proteome</keyword>
<sequence length="190" mass="22209">MDKKEILRYLNYKNQILDEKTKIYLNESIEEVEKYSNIRYTYKIYKLKSISEEIIQLENSKIQLKGKSINKLLINCNKVIIFAATLGINIDKKIKYLEKINLAKGIIFNTTSSVYIDEICDEIEKELKLKYKSHIFTKRYSPGYGDLKLNIQYDILEELNASKSCGIYTDEYNNLIPIKTITALIGIKKI</sequence>
<accession>A0AA45C967</accession>
<organism evidence="1 2">
    <name type="scientific">Oceanotoga teriensis</name>
    <dbReference type="NCBI Taxonomy" id="515440"/>
    <lineage>
        <taxon>Bacteria</taxon>
        <taxon>Thermotogati</taxon>
        <taxon>Thermotogota</taxon>
        <taxon>Thermotogae</taxon>
        <taxon>Petrotogales</taxon>
        <taxon>Petrotogaceae</taxon>
        <taxon>Oceanotoga</taxon>
    </lineage>
</organism>